<dbReference type="AlphaFoldDB" id="A0A0F4ZGT7"/>
<evidence type="ECO:0000256" key="1">
    <source>
        <dbReference type="SAM" id="MobiDB-lite"/>
    </source>
</evidence>
<protein>
    <submittedName>
        <fullName evidence="2">Uncharacterized protein</fullName>
    </submittedName>
</protein>
<sequence>MEQASDSPEPMPCGHSLMMSCPPHASQQADAEHMWNSALIANPEPQSNFEGQLPQKTWGSSKSGLARLLELSAQFDLSGEITPVQAWRLITCDEHFGLLTRKDIVKLADELGSKVHCYGFGAVIEDFEVRDALNSVLAQYN</sequence>
<keyword evidence="3" id="KW-1185">Reference proteome</keyword>
<dbReference type="OrthoDB" id="2590011at2759"/>
<name>A0A0F4ZGT7_9PEZI</name>
<evidence type="ECO:0000313" key="2">
    <source>
        <dbReference type="EMBL" id="KKA29113.1"/>
    </source>
</evidence>
<dbReference type="Proteomes" id="UP000033483">
    <property type="component" value="Unassembled WGS sequence"/>
</dbReference>
<gene>
    <name evidence="2" type="ORF">TD95_004870</name>
</gene>
<accession>A0A0F4ZGT7</accession>
<comment type="caution">
    <text evidence="2">The sequence shown here is derived from an EMBL/GenBank/DDBJ whole genome shotgun (WGS) entry which is preliminary data.</text>
</comment>
<feature type="region of interest" description="Disordered" evidence="1">
    <location>
        <begin position="1"/>
        <end position="23"/>
    </location>
</feature>
<organism evidence="2 3">
    <name type="scientific">Thielaviopsis punctulata</name>
    <dbReference type="NCBI Taxonomy" id="72032"/>
    <lineage>
        <taxon>Eukaryota</taxon>
        <taxon>Fungi</taxon>
        <taxon>Dikarya</taxon>
        <taxon>Ascomycota</taxon>
        <taxon>Pezizomycotina</taxon>
        <taxon>Sordariomycetes</taxon>
        <taxon>Hypocreomycetidae</taxon>
        <taxon>Microascales</taxon>
        <taxon>Ceratocystidaceae</taxon>
        <taxon>Thielaviopsis</taxon>
    </lineage>
</organism>
<proteinExistence type="predicted"/>
<reference evidence="2 3" key="1">
    <citation type="submission" date="2015-03" db="EMBL/GenBank/DDBJ databases">
        <authorList>
            <person name="Radwan O."/>
            <person name="Al-Naeli F.A."/>
            <person name="Rendon G.A."/>
            <person name="Fields C."/>
        </authorList>
    </citation>
    <scope>NUCLEOTIDE SEQUENCE [LARGE SCALE GENOMIC DNA]</scope>
    <source>
        <strain evidence="2">CR-DP1</strain>
    </source>
</reference>
<dbReference type="Gene3D" id="1.10.238.100">
    <property type="entry name" value="YAP1 redox domain. Chain B"/>
    <property type="match status" value="1"/>
</dbReference>
<evidence type="ECO:0000313" key="3">
    <source>
        <dbReference type="Proteomes" id="UP000033483"/>
    </source>
</evidence>
<dbReference type="EMBL" id="LAEV01000991">
    <property type="protein sequence ID" value="KKA29113.1"/>
    <property type="molecule type" value="Genomic_DNA"/>
</dbReference>
<dbReference type="SUPFAM" id="SSF111430">
    <property type="entry name" value="YAP1 redox domain"/>
    <property type="match status" value="1"/>
</dbReference>
<dbReference type="InterPro" id="IPR023167">
    <property type="entry name" value="Yap1_redox_dom_sf"/>
</dbReference>